<evidence type="ECO:0000313" key="2">
    <source>
        <dbReference type="Proteomes" id="UP000789860"/>
    </source>
</evidence>
<protein>
    <submittedName>
        <fullName evidence="1">9109_t:CDS:1</fullName>
    </submittedName>
</protein>
<dbReference type="EMBL" id="CAJVPM010005639">
    <property type="protein sequence ID" value="CAG8526377.1"/>
    <property type="molecule type" value="Genomic_DNA"/>
</dbReference>
<name>A0ACA9LF43_9GLOM</name>
<keyword evidence="2" id="KW-1185">Reference proteome</keyword>
<proteinExistence type="predicted"/>
<gene>
    <name evidence="1" type="ORF">SCALOS_LOCUS4275</name>
</gene>
<evidence type="ECO:0000313" key="1">
    <source>
        <dbReference type="EMBL" id="CAG8526377.1"/>
    </source>
</evidence>
<accession>A0ACA9LF43</accession>
<dbReference type="Proteomes" id="UP000789860">
    <property type="component" value="Unassembled WGS sequence"/>
</dbReference>
<sequence length="65" mass="7594">MITIIDYWLFIGLTNHLILIYDNKEDLVVQFVLKSIVEMNLQNIILDFESIIKKSVQVAEKTVVK</sequence>
<reference evidence="1" key="1">
    <citation type="submission" date="2021-06" db="EMBL/GenBank/DDBJ databases">
        <authorList>
            <person name="Kallberg Y."/>
            <person name="Tangrot J."/>
            <person name="Rosling A."/>
        </authorList>
    </citation>
    <scope>NUCLEOTIDE SEQUENCE</scope>
    <source>
        <strain evidence="1">AU212A</strain>
    </source>
</reference>
<organism evidence="1 2">
    <name type="scientific">Scutellospora calospora</name>
    <dbReference type="NCBI Taxonomy" id="85575"/>
    <lineage>
        <taxon>Eukaryota</taxon>
        <taxon>Fungi</taxon>
        <taxon>Fungi incertae sedis</taxon>
        <taxon>Mucoromycota</taxon>
        <taxon>Glomeromycotina</taxon>
        <taxon>Glomeromycetes</taxon>
        <taxon>Diversisporales</taxon>
        <taxon>Gigasporaceae</taxon>
        <taxon>Scutellospora</taxon>
    </lineage>
</organism>
<comment type="caution">
    <text evidence="1">The sequence shown here is derived from an EMBL/GenBank/DDBJ whole genome shotgun (WGS) entry which is preliminary data.</text>
</comment>